<dbReference type="GO" id="GO:0032259">
    <property type="term" value="P:methylation"/>
    <property type="evidence" value="ECO:0007669"/>
    <property type="project" value="UniProtKB-KW"/>
</dbReference>
<dbReference type="Gene3D" id="3.40.50.150">
    <property type="entry name" value="Vaccinia Virus protein VP39"/>
    <property type="match status" value="1"/>
</dbReference>
<keyword evidence="11" id="KW-1185">Reference proteome</keyword>
<reference evidence="11" key="2">
    <citation type="submission" date="2015-05" db="EMBL/GenBank/DDBJ databases">
        <title>Complete genome sequence of Corynebacterium testudinoris DSM 44614, recovered from necrotic lesions in the mouth of a tortoise.</title>
        <authorList>
            <person name="Ruckert C."/>
            <person name="Albersmeier A."/>
            <person name="Winkler A."/>
            <person name="Tauch A."/>
        </authorList>
    </citation>
    <scope>NUCLEOTIDE SEQUENCE [LARGE SCALE GENOMIC DNA]</scope>
    <source>
        <strain evidence="11">DSM 44614</strain>
    </source>
</reference>
<evidence type="ECO:0000256" key="6">
    <source>
        <dbReference type="ARBA" id="ARBA00022747"/>
    </source>
</evidence>
<dbReference type="InterPro" id="IPR002052">
    <property type="entry name" value="DNA_methylase_N6_adenine_CS"/>
</dbReference>
<dbReference type="InterPro" id="IPR022749">
    <property type="entry name" value="D12N6_MeTrfase_N"/>
</dbReference>
<name>A0A0G3H6V3_9CORY</name>
<evidence type="ECO:0000313" key="10">
    <source>
        <dbReference type="EMBL" id="AKK07573.1"/>
    </source>
</evidence>
<evidence type="ECO:0000256" key="2">
    <source>
        <dbReference type="ARBA" id="ARBA00011900"/>
    </source>
</evidence>
<feature type="domain" description="N6 adenine-specific DNA methyltransferase N-terminal" evidence="9">
    <location>
        <begin position="6"/>
        <end position="126"/>
    </location>
</feature>
<evidence type="ECO:0000256" key="5">
    <source>
        <dbReference type="ARBA" id="ARBA00022691"/>
    </source>
</evidence>
<evidence type="ECO:0000256" key="1">
    <source>
        <dbReference type="ARBA" id="ARBA00006594"/>
    </source>
</evidence>
<dbReference type="OrthoDB" id="9784823at2"/>
<keyword evidence="5" id="KW-0949">S-adenosyl-L-methionine</keyword>
<dbReference type="Gene3D" id="1.20.1260.30">
    <property type="match status" value="1"/>
</dbReference>
<dbReference type="PATRIC" id="fig|136857.5.peg.102"/>
<dbReference type="InterPro" id="IPR029063">
    <property type="entry name" value="SAM-dependent_MTases_sf"/>
</dbReference>
<dbReference type="InterPro" id="IPR038333">
    <property type="entry name" value="T1MK-like_N_sf"/>
</dbReference>
<sequence length="523" mass="58609">MITGPLRNQVDRIWDAFWSGGISNPMTVIEQFTYLLFLKQLDERQASAEFQRTLGVDAADVIPTNSLHLRWRELMQIPDGSQRRLVIDTEVFPFLREGLGSAGFARHMRNATFGIDSPGTLLTVMELIDALSFPNKDMAGDLYEYMLSKLAASGTNGQFRTVSHVIDLMVNLMAPAPHERVIDPACGTAGFLVGSAEWTKDHHRDALLDPRTREFFPIEALTGFDFDATMIRIAAMNMFMHGVTDPQISYQDSLQQLPAGHDENYDIVLANPPFAGSIDAKALDPALSEKFTSKKTELLFVQRFLQLLRPGGRAAVIVPEGVLFSNSTHAHKALRKQLIDDHRLDAIIKLPSGTFKPYSGVSTAILCFTKTNSGGTEDVWFYEVRADGYSLDDKRTPLLAPHLLGPVPLEKEPDPELVDEVLDPTTLTPKQHENNNLPDVLNRWAQRTGTERDRTRTEQSFAVPVDEIRDADYDLSMNRYKEIVFEAADTRDPLEILAEIRALDVEIATGLDELEQMLRGDRK</sequence>
<dbReference type="REBASE" id="113866">
    <property type="entry name" value="M.Cte44614ORF515P"/>
</dbReference>
<feature type="domain" description="DNA methylase adenine-specific" evidence="8">
    <location>
        <begin position="136"/>
        <end position="400"/>
    </location>
</feature>
<evidence type="ECO:0000313" key="11">
    <source>
        <dbReference type="Proteomes" id="UP000035540"/>
    </source>
</evidence>
<dbReference type="GO" id="GO:0009307">
    <property type="term" value="P:DNA restriction-modification system"/>
    <property type="evidence" value="ECO:0007669"/>
    <property type="project" value="UniProtKB-KW"/>
</dbReference>
<evidence type="ECO:0000256" key="3">
    <source>
        <dbReference type="ARBA" id="ARBA00022603"/>
    </source>
</evidence>
<keyword evidence="4 10" id="KW-0808">Transferase</keyword>
<keyword evidence="6" id="KW-0680">Restriction system</keyword>
<dbReference type="InterPro" id="IPR051537">
    <property type="entry name" value="DNA_Adenine_Mtase"/>
</dbReference>
<dbReference type="EMBL" id="CP011545">
    <property type="protein sequence ID" value="AKK07573.1"/>
    <property type="molecule type" value="Genomic_DNA"/>
</dbReference>
<dbReference type="Proteomes" id="UP000035540">
    <property type="component" value="Chromosome"/>
</dbReference>
<dbReference type="PROSITE" id="PS00092">
    <property type="entry name" value="N6_MTASE"/>
    <property type="match status" value="1"/>
</dbReference>
<dbReference type="AlphaFoldDB" id="A0A0G3H6V3"/>
<dbReference type="PRINTS" id="PR00507">
    <property type="entry name" value="N12N6MTFRASE"/>
</dbReference>
<proteinExistence type="inferred from homology"/>
<dbReference type="Pfam" id="PF12161">
    <property type="entry name" value="HsdM_N"/>
    <property type="match status" value="1"/>
</dbReference>
<dbReference type="InterPro" id="IPR003356">
    <property type="entry name" value="DNA_methylase_A-5"/>
</dbReference>
<comment type="catalytic activity">
    <reaction evidence="7">
        <text>a 2'-deoxyadenosine in DNA + S-adenosyl-L-methionine = an N(6)-methyl-2'-deoxyadenosine in DNA + S-adenosyl-L-homocysteine + H(+)</text>
        <dbReference type="Rhea" id="RHEA:15197"/>
        <dbReference type="Rhea" id="RHEA-COMP:12418"/>
        <dbReference type="Rhea" id="RHEA-COMP:12419"/>
        <dbReference type="ChEBI" id="CHEBI:15378"/>
        <dbReference type="ChEBI" id="CHEBI:57856"/>
        <dbReference type="ChEBI" id="CHEBI:59789"/>
        <dbReference type="ChEBI" id="CHEBI:90615"/>
        <dbReference type="ChEBI" id="CHEBI:90616"/>
        <dbReference type="EC" id="2.1.1.72"/>
    </reaction>
</comment>
<evidence type="ECO:0000259" key="9">
    <source>
        <dbReference type="Pfam" id="PF12161"/>
    </source>
</evidence>
<evidence type="ECO:0000259" key="8">
    <source>
        <dbReference type="Pfam" id="PF02384"/>
    </source>
</evidence>
<gene>
    <name evidence="10" type="ORF">CTEST_00515</name>
</gene>
<dbReference type="GO" id="GO:0008170">
    <property type="term" value="F:N-methyltransferase activity"/>
    <property type="evidence" value="ECO:0007669"/>
    <property type="project" value="InterPro"/>
</dbReference>
<evidence type="ECO:0000256" key="7">
    <source>
        <dbReference type="ARBA" id="ARBA00047942"/>
    </source>
</evidence>
<dbReference type="EC" id="2.1.1.72" evidence="2"/>
<dbReference type="GO" id="GO:0009007">
    <property type="term" value="F:site-specific DNA-methyltransferase (adenine-specific) activity"/>
    <property type="evidence" value="ECO:0007669"/>
    <property type="project" value="UniProtKB-EC"/>
</dbReference>
<accession>A0A0G3H6V3</accession>
<keyword evidence="3 10" id="KW-0489">Methyltransferase</keyword>
<dbReference type="KEGG" id="cted:CTEST_00515"/>
<protein>
    <recommendedName>
        <fullName evidence="2">site-specific DNA-methyltransferase (adenine-specific)</fullName>
        <ecNumber evidence="2">2.1.1.72</ecNumber>
    </recommendedName>
</protein>
<dbReference type="CDD" id="cd02440">
    <property type="entry name" value="AdoMet_MTases"/>
    <property type="match status" value="1"/>
</dbReference>
<dbReference type="SUPFAM" id="SSF53335">
    <property type="entry name" value="S-adenosyl-L-methionine-dependent methyltransferases"/>
    <property type="match status" value="1"/>
</dbReference>
<comment type="similarity">
    <text evidence="1">Belongs to the N(4)/N(6)-methyltransferase family.</text>
</comment>
<evidence type="ECO:0000256" key="4">
    <source>
        <dbReference type="ARBA" id="ARBA00022679"/>
    </source>
</evidence>
<reference evidence="10 11" key="1">
    <citation type="journal article" date="2015" name="Genome Announc.">
        <title>Complete Genome Sequence of the Type Strain Corynebacterium testudinoris DSM 44614, Recovered from Necrotic Lesions in the Mouth of a Tortoise.</title>
        <authorList>
            <person name="Ruckert C."/>
            <person name="Kriete M."/>
            <person name="Jaenicke S."/>
            <person name="Winkler A."/>
            <person name="Tauch A."/>
        </authorList>
    </citation>
    <scope>NUCLEOTIDE SEQUENCE [LARGE SCALE GENOMIC DNA]</scope>
    <source>
        <strain evidence="10 11">DSM 44614</strain>
    </source>
</reference>
<dbReference type="Pfam" id="PF02384">
    <property type="entry name" value="N6_Mtase"/>
    <property type="match status" value="1"/>
</dbReference>
<dbReference type="PANTHER" id="PTHR42933:SF3">
    <property type="entry name" value="TYPE I RESTRICTION ENZYME MJAVIII METHYLASE SUBUNIT"/>
    <property type="match status" value="1"/>
</dbReference>
<dbReference type="PANTHER" id="PTHR42933">
    <property type="entry name" value="SLR6095 PROTEIN"/>
    <property type="match status" value="1"/>
</dbReference>
<dbReference type="RefSeq" id="WP_047252068.1">
    <property type="nucleotide sequence ID" value="NZ_CP011545.1"/>
</dbReference>
<organism evidence="10 11">
    <name type="scientific">Corynebacterium testudinoris</name>
    <dbReference type="NCBI Taxonomy" id="136857"/>
    <lineage>
        <taxon>Bacteria</taxon>
        <taxon>Bacillati</taxon>
        <taxon>Actinomycetota</taxon>
        <taxon>Actinomycetes</taxon>
        <taxon>Mycobacteriales</taxon>
        <taxon>Corynebacteriaceae</taxon>
        <taxon>Corynebacterium</taxon>
    </lineage>
</organism>
<dbReference type="STRING" id="136857.CTEST_00515"/>
<dbReference type="GO" id="GO:0003677">
    <property type="term" value="F:DNA binding"/>
    <property type="evidence" value="ECO:0007669"/>
    <property type="project" value="InterPro"/>
</dbReference>